<reference evidence="6" key="1">
    <citation type="submission" date="2021-04" db="EMBL/GenBank/DDBJ databases">
        <title>Genome based classification of Actinospica acidithermotolerans sp. nov., an actinobacterium isolated from an Indonesian hot spring.</title>
        <authorList>
            <person name="Kusuma A.B."/>
            <person name="Putra K.E."/>
            <person name="Nafisah S."/>
            <person name="Loh J."/>
            <person name="Nouioui I."/>
            <person name="Goodfellow M."/>
        </authorList>
    </citation>
    <scope>NUCLEOTIDE SEQUENCE</scope>
    <source>
        <strain evidence="6">MGRD01-02</strain>
    </source>
</reference>
<dbReference type="PIRSF" id="PIRSF004761">
    <property type="entry name" value="Hydrgn_mat_HypA"/>
    <property type="match status" value="1"/>
</dbReference>
<dbReference type="PANTHER" id="PTHR34535:SF3">
    <property type="entry name" value="HYDROGENASE MATURATION FACTOR HYPA"/>
    <property type="match status" value="1"/>
</dbReference>
<feature type="binding site" evidence="5">
    <location>
        <position position="70"/>
    </location>
    <ligand>
        <name>Zn(2+)</name>
        <dbReference type="ChEBI" id="CHEBI:29105"/>
    </ligand>
</feature>
<dbReference type="Proteomes" id="UP000676325">
    <property type="component" value="Unassembled WGS sequence"/>
</dbReference>
<evidence type="ECO:0000313" key="7">
    <source>
        <dbReference type="Proteomes" id="UP000676325"/>
    </source>
</evidence>
<comment type="similarity">
    <text evidence="1 5">Belongs to the HypA/HybF family.</text>
</comment>
<evidence type="ECO:0000256" key="3">
    <source>
        <dbReference type="ARBA" id="ARBA00022723"/>
    </source>
</evidence>
<dbReference type="GO" id="GO:0016151">
    <property type="term" value="F:nickel cation binding"/>
    <property type="evidence" value="ECO:0007669"/>
    <property type="project" value="UniProtKB-UniRule"/>
</dbReference>
<dbReference type="GO" id="GO:0051604">
    <property type="term" value="P:protein maturation"/>
    <property type="evidence" value="ECO:0007669"/>
    <property type="project" value="InterPro"/>
</dbReference>
<evidence type="ECO:0000256" key="1">
    <source>
        <dbReference type="ARBA" id="ARBA00010748"/>
    </source>
</evidence>
<dbReference type="InterPro" id="IPR000688">
    <property type="entry name" value="HypA/HybF"/>
</dbReference>
<dbReference type="PANTHER" id="PTHR34535">
    <property type="entry name" value="HYDROGENASE MATURATION FACTOR HYPA"/>
    <property type="match status" value="1"/>
</dbReference>
<evidence type="ECO:0000256" key="2">
    <source>
        <dbReference type="ARBA" id="ARBA00022596"/>
    </source>
</evidence>
<dbReference type="InterPro" id="IPR020538">
    <property type="entry name" value="Hydgase_Ni_incorp_HypA/HybF_CS"/>
</dbReference>
<gene>
    <name evidence="5" type="primary">hypA</name>
    <name evidence="6" type="ORF">KDK95_12085</name>
</gene>
<sequence length="109" mass="11639">MHELAITQSIVDAITDRVGDERVSVVHLEIGALAGIVPDSVCFCFDLVSEGTGLAGAELEISRPQGRSRCRECGSEFEHEDPIAACRCGGVDLDVLSGRELRIVSVEVV</sequence>
<evidence type="ECO:0000313" key="6">
    <source>
        <dbReference type="EMBL" id="MBR7827047.1"/>
    </source>
</evidence>
<feature type="binding site" evidence="5">
    <location>
        <position position="73"/>
    </location>
    <ligand>
        <name>Zn(2+)</name>
        <dbReference type="ChEBI" id="CHEBI:29105"/>
    </ligand>
</feature>
<dbReference type="PROSITE" id="PS01249">
    <property type="entry name" value="HYPA"/>
    <property type="match status" value="1"/>
</dbReference>
<keyword evidence="4 5" id="KW-0862">Zinc</keyword>
<keyword evidence="3 5" id="KW-0479">Metal-binding</keyword>
<protein>
    <recommendedName>
        <fullName evidence="5">Hydrogenase maturation factor HypA</fullName>
    </recommendedName>
</protein>
<proteinExistence type="inferred from homology"/>
<dbReference type="RefSeq" id="WP_212518194.1">
    <property type="nucleotide sequence ID" value="NZ_JAGSOH010000027.1"/>
</dbReference>
<evidence type="ECO:0000256" key="4">
    <source>
        <dbReference type="ARBA" id="ARBA00022833"/>
    </source>
</evidence>
<dbReference type="GO" id="GO:0008270">
    <property type="term" value="F:zinc ion binding"/>
    <property type="evidence" value="ECO:0007669"/>
    <property type="project" value="UniProtKB-UniRule"/>
</dbReference>
<feature type="binding site" evidence="5">
    <location>
        <position position="86"/>
    </location>
    <ligand>
        <name>Zn(2+)</name>
        <dbReference type="ChEBI" id="CHEBI:29105"/>
    </ligand>
</feature>
<keyword evidence="2 5" id="KW-0533">Nickel</keyword>
<feature type="binding site" evidence="5">
    <location>
        <position position="88"/>
    </location>
    <ligand>
        <name>Zn(2+)</name>
        <dbReference type="ChEBI" id="CHEBI:29105"/>
    </ligand>
</feature>
<accession>A0A941EAV8</accession>
<feature type="binding site" evidence="5">
    <location>
        <position position="2"/>
    </location>
    <ligand>
        <name>Ni(2+)</name>
        <dbReference type="ChEBI" id="CHEBI:49786"/>
    </ligand>
</feature>
<comment type="function">
    <text evidence="5">Involved in the maturation of [NiFe] hydrogenases. Required for nickel insertion into the metal center of the hydrogenase.</text>
</comment>
<dbReference type="HAMAP" id="MF_00213">
    <property type="entry name" value="HypA_HybF"/>
    <property type="match status" value="1"/>
</dbReference>
<organism evidence="6 7">
    <name type="scientific">Actinospica acidithermotolerans</name>
    <dbReference type="NCBI Taxonomy" id="2828514"/>
    <lineage>
        <taxon>Bacteria</taxon>
        <taxon>Bacillati</taxon>
        <taxon>Actinomycetota</taxon>
        <taxon>Actinomycetes</taxon>
        <taxon>Catenulisporales</taxon>
        <taxon>Actinospicaceae</taxon>
        <taxon>Actinospica</taxon>
    </lineage>
</organism>
<dbReference type="EMBL" id="JAGSOH010000027">
    <property type="protein sequence ID" value="MBR7827047.1"/>
    <property type="molecule type" value="Genomic_DNA"/>
</dbReference>
<comment type="caution">
    <text evidence="6">The sequence shown here is derived from an EMBL/GenBank/DDBJ whole genome shotgun (WGS) entry which is preliminary data.</text>
</comment>
<dbReference type="AlphaFoldDB" id="A0A941EAV8"/>
<evidence type="ECO:0000256" key="5">
    <source>
        <dbReference type="HAMAP-Rule" id="MF_00213"/>
    </source>
</evidence>
<name>A0A941EAV8_9ACTN</name>
<keyword evidence="7" id="KW-1185">Reference proteome</keyword>
<dbReference type="Pfam" id="PF01155">
    <property type="entry name" value="HypA"/>
    <property type="match status" value="1"/>
</dbReference>
<dbReference type="Gene3D" id="3.30.2320.80">
    <property type="match status" value="1"/>
</dbReference>